<dbReference type="EMBL" id="VFQE01000002">
    <property type="protein sequence ID" value="TQN38046.1"/>
    <property type="molecule type" value="Genomic_DNA"/>
</dbReference>
<sequence length="448" mass="48231">MSDAVAAGLAAFVDERPPSSPEARHEAARRLLDVFALAVSSSPDHAVQVAHSLAEPRGTDDGVTIWGRDGRCDLLGAVLANGVGARYRDMNDAYFNRESLHPSDMVPALAGLAESRQASVGALLDAICVAYDVAVDMADTWRTSSRGADHVNLIRFGTVAGAARLLRLDPECTLQAFAIAASSGIATRQTRRGQLTMWKGWAAAEAGVAGLRAVAMAAAGAHGPTLAFTGDQGFQVLAVDEATWVEQWPFRGAGREHSRILDTHLKVYPVGYLGQAVAEVGLDLHRQLDGVPPVQATIRTYARAKQIMGDPEKWVPRSAETADHSLPYIAALALVHGRVDVDTVPRRWDDPAVTKLLAAVSVDVDEELTAGYPEQMPVRLEVTTEDGAQRAAEVRWPRGHARRPLPDDELARRGVQMLEPTFGARADDLVARILAHDEDQPAARLWQA</sequence>
<comment type="similarity">
    <text evidence="1">Belongs to the PrpD family.</text>
</comment>
<reference evidence="4 5" key="1">
    <citation type="submission" date="2019-06" db="EMBL/GenBank/DDBJ databases">
        <title>Sequencing the genomes of 1000 actinobacteria strains.</title>
        <authorList>
            <person name="Klenk H.-P."/>
        </authorList>
    </citation>
    <scope>NUCLEOTIDE SEQUENCE [LARGE SCALE GENOMIC DNA]</scope>
    <source>
        <strain evidence="4 5">DSM 46837</strain>
    </source>
</reference>
<evidence type="ECO:0000259" key="2">
    <source>
        <dbReference type="Pfam" id="PF03972"/>
    </source>
</evidence>
<dbReference type="Gene3D" id="1.10.4100.10">
    <property type="entry name" value="2-methylcitrate dehydratase PrpD"/>
    <property type="match status" value="1"/>
</dbReference>
<dbReference type="InterPro" id="IPR045336">
    <property type="entry name" value="MmgE_PrpD_N"/>
</dbReference>
<dbReference type="PANTHER" id="PTHR16943:SF8">
    <property type="entry name" value="2-METHYLCITRATE DEHYDRATASE"/>
    <property type="match status" value="1"/>
</dbReference>
<feature type="domain" description="MmgE/PrpD C-terminal" evidence="3">
    <location>
        <begin position="268"/>
        <end position="425"/>
    </location>
</feature>
<evidence type="ECO:0000313" key="5">
    <source>
        <dbReference type="Proteomes" id="UP000319865"/>
    </source>
</evidence>
<dbReference type="GO" id="GO:0016829">
    <property type="term" value="F:lyase activity"/>
    <property type="evidence" value="ECO:0007669"/>
    <property type="project" value="InterPro"/>
</dbReference>
<protein>
    <submittedName>
        <fullName evidence="4">2-methylcitrate dehydratase</fullName>
    </submittedName>
</protein>
<feature type="domain" description="MmgE/PrpD N-terminal" evidence="2">
    <location>
        <begin position="9"/>
        <end position="243"/>
    </location>
</feature>
<dbReference type="Pfam" id="PF19305">
    <property type="entry name" value="MmgE_PrpD_C"/>
    <property type="match status" value="1"/>
</dbReference>
<dbReference type="PANTHER" id="PTHR16943">
    <property type="entry name" value="2-METHYLCITRATE DEHYDRATASE-RELATED"/>
    <property type="match status" value="1"/>
</dbReference>
<keyword evidence="5" id="KW-1185">Reference proteome</keyword>
<organism evidence="4 5">
    <name type="scientific">Blastococcus colisei</name>
    <dbReference type="NCBI Taxonomy" id="1564162"/>
    <lineage>
        <taxon>Bacteria</taxon>
        <taxon>Bacillati</taxon>
        <taxon>Actinomycetota</taxon>
        <taxon>Actinomycetes</taxon>
        <taxon>Geodermatophilales</taxon>
        <taxon>Geodermatophilaceae</taxon>
        <taxon>Blastococcus</taxon>
    </lineage>
</organism>
<dbReference type="Proteomes" id="UP000319865">
    <property type="component" value="Unassembled WGS sequence"/>
</dbReference>
<dbReference type="AlphaFoldDB" id="A0A543P1Q6"/>
<dbReference type="InterPro" id="IPR005656">
    <property type="entry name" value="MmgE_PrpD"/>
</dbReference>
<dbReference type="InterPro" id="IPR036148">
    <property type="entry name" value="MmgE/PrpD_sf"/>
</dbReference>
<gene>
    <name evidence="4" type="ORF">FHU33_4726</name>
</gene>
<dbReference type="Pfam" id="PF03972">
    <property type="entry name" value="MmgE_PrpD_N"/>
    <property type="match status" value="1"/>
</dbReference>
<name>A0A543P1Q6_9ACTN</name>
<dbReference type="OrthoDB" id="9797528at2"/>
<evidence type="ECO:0000313" key="4">
    <source>
        <dbReference type="EMBL" id="TQN38046.1"/>
    </source>
</evidence>
<dbReference type="InterPro" id="IPR045337">
    <property type="entry name" value="MmgE_PrpD_C"/>
</dbReference>
<dbReference type="Gene3D" id="3.30.1330.120">
    <property type="entry name" value="2-methylcitrate dehydratase PrpD"/>
    <property type="match status" value="1"/>
</dbReference>
<dbReference type="SUPFAM" id="SSF103378">
    <property type="entry name" value="2-methylcitrate dehydratase PrpD"/>
    <property type="match status" value="1"/>
</dbReference>
<proteinExistence type="inferred from homology"/>
<evidence type="ECO:0000259" key="3">
    <source>
        <dbReference type="Pfam" id="PF19305"/>
    </source>
</evidence>
<dbReference type="InterPro" id="IPR042183">
    <property type="entry name" value="MmgE/PrpD_sf_1"/>
</dbReference>
<dbReference type="RefSeq" id="WP_142027933.1">
    <property type="nucleotide sequence ID" value="NZ_VFQE01000002.1"/>
</dbReference>
<comment type="caution">
    <text evidence="4">The sequence shown here is derived from an EMBL/GenBank/DDBJ whole genome shotgun (WGS) entry which is preliminary data.</text>
</comment>
<evidence type="ECO:0000256" key="1">
    <source>
        <dbReference type="ARBA" id="ARBA00006174"/>
    </source>
</evidence>
<dbReference type="InterPro" id="IPR042188">
    <property type="entry name" value="MmgE/PrpD_sf_2"/>
</dbReference>
<accession>A0A543P1Q6</accession>